<sequence>MASRSREDLVRVGKEGFDIIDQLYENKGRKGGASARKLPQALPKGREACLYQYQPHQSHVYMVNPYEKMKTHEVMQFHDGVTDMDYTKRNSAPNFYF</sequence>
<proteinExistence type="predicted"/>
<evidence type="ECO:0000313" key="1">
    <source>
        <dbReference type="EMBL" id="KAG6428356.1"/>
    </source>
</evidence>
<protein>
    <submittedName>
        <fullName evidence="1">Uncharacterized protein</fullName>
    </submittedName>
</protein>
<gene>
    <name evidence="1" type="ORF">SASPL_112607</name>
</gene>
<accession>A0A8X8YEL8</accession>
<dbReference type="AlphaFoldDB" id="A0A8X8YEL8"/>
<dbReference type="Proteomes" id="UP000298416">
    <property type="component" value="Unassembled WGS sequence"/>
</dbReference>
<dbReference type="EMBL" id="PNBA02000004">
    <property type="protein sequence ID" value="KAG6428356.1"/>
    <property type="molecule type" value="Genomic_DNA"/>
</dbReference>
<name>A0A8X8YEL8_SALSN</name>
<organism evidence="1">
    <name type="scientific">Salvia splendens</name>
    <name type="common">Scarlet sage</name>
    <dbReference type="NCBI Taxonomy" id="180675"/>
    <lineage>
        <taxon>Eukaryota</taxon>
        <taxon>Viridiplantae</taxon>
        <taxon>Streptophyta</taxon>
        <taxon>Embryophyta</taxon>
        <taxon>Tracheophyta</taxon>
        <taxon>Spermatophyta</taxon>
        <taxon>Magnoliopsida</taxon>
        <taxon>eudicotyledons</taxon>
        <taxon>Gunneridae</taxon>
        <taxon>Pentapetalae</taxon>
        <taxon>asterids</taxon>
        <taxon>lamiids</taxon>
        <taxon>Lamiales</taxon>
        <taxon>Lamiaceae</taxon>
        <taxon>Nepetoideae</taxon>
        <taxon>Mentheae</taxon>
        <taxon>Salviinae</taxon>
        <taxon>Salvia</taxon>
        <taxon>Salvia subgen. Calosphace</taxon>
        <taxon>core Calosphace</taxon>
    </lineage>
</organism>
<comment type="caution">
    <text evidence="1">The sequence shown here is derived from an EMBL/GenBank/DDBJ whole genome shotgun (WGS) entry which is preliminary data.</text>
</comment>
<evidence type="ECO:0000313" key="2">
    <source>
        <dbReference type="Proteomes" id="UP000298416"/>
    </source>
</evidence>
<keyword evidence="2" id="KW-1185">Reference proteome</keyword>
<reference evidence="1" key="2">
    <citation type="submission" date="2020-08" db="EMBL/GenBank/DDBJ databases">
        <title>Plant Genome Project.</title>
        <authorList>
            <person name="Zhang R.-G."/>
        </authorList>
    </citation>
    <scope>NUCLEOTIDE SEQUENCE</scope>
    <source>
        <strain evidence="1">Huo1</strain>
        <tissue evidence="1">Leaf</tissue>
    </source>
</reference>
<reference evidence="1" key="1">
    <citation type="submission" date="2018-01" db="EMBL/GenBank/DDBJ databases">
        <authorList>
            <person name="Mao J.F."/>
        </authorList>
    </citation>
    <scope>NUCLEOTIDE SEQUENCE</scope>
    <source>
        <strain evidence="1">Huo1</strain>
        <tissue evidence="1">Leaf</tissue>
    </source>
</reference>